<sequence length="179" mass="21159">MKKSVGDKQTFRGFSVFTAYERNKYILLRYALMFTRLNSRAKRTVEKLPSLILKTLTIDVALIHKNTCIEQNLKTKNLASSLALHLRYFDSQITYRMHRSVFERSLARYRNKPDKSLHQLRTTVYHQPPNREREFNLSFFTASGPDELFPFQPFYPKNRKNFVSGKLLDERTIPHQIGI</sequence>
<organism evidence="3">
    <name type="scientific">Angiostrongylus costaricensis</name>
    <name type="common">Nematode worm</name>
    <dbReference type="NCBI Taxonomy" id="334426"/>
    <lineage>
        <taxon>Eukaryota</taxon>
        <taxon>Metazoa</taxon>
        <taxon>Ecdysozoa</taxon>
        <taxon>Nematoda</taxon>
        <taxon>Chromadorea</taxon>
        <taxon>Rhabditida</taxon>
        <taxon>Rhabditina</taxon>
        <taxon>Rhabditomorpha</taxon>
        <taxon>Strongyloidea</taxon>
        <taxon>Metastrongylidae</taxon>
        <taxon>Angiostrongylus</taxon>
    </lineage>
</organism>
<dbReference type="AlphaFoldDB" id="A0A158PHW3"/>
<proteinExistence type="predicted"/>
<dbReference type="Proteomes" id="UP000267027">
    <property type="component" value="Unassembled WGS sequence"/>
</dbReference>
<dbReference type="WBParaSite" id="ACOC_0000683001-mRNA-1">
    <property type="protein sequence ID" value="ACOC_0000683001-mRNA-1"/>
    <property type="gene ID" value="ACOC_0000683001"/>
</dbReference>
<dbReference type="EMBL" id="UYYA01003981">
    <property type="protein sequence ID" value="VDM58416.1"/>
    <property type="molecule type" value="Genomic_DNA"/>
</dbReference>
<reference evidence="3" key="1">
    <citation type="submission" date="2016-04" db="UniProtKB">
        <authorList>
            <consortium name="WormBaseParasite"/>
        </authorList>
    </citation>
    <scope>IDENTIFICATION</scope>
</reference>
<evidence type="ECO:0000313" key="2">
    <source>
        <dbReference type="Proteomes" id="UP000267027"/>
    </source>
</evidence>
<keyword evidence="2" id="KW-1185">Reference proteome</keyword>
<evidence type="ECO:0000313" key="3">
    <source>
        <dbReference type="WBParaSite" id="ACOC_0000683001-mRNA-1"/>
    </source>
</evidence>
<accession>A0A158PHW3</accession>
<name>A0A158PHW3_ANGCS</name>
<reference evidence="1 2" key="2">
    <citation type="submission" date="2018-11" db="EMBL/GenBank/DDBJ databases">
        <authorList>
            <consortium name="Pathogen Informatics"/>
        </authorList>
    </citation>
    <scope>NUCLEOTIDE SEQUENCE [LARGE SCALE GENOMIC DNA]</scope>
    <source>
        <strain evidence="1 2">Costa Rica</strain>
    </source>
</reference>
<evidence type="ECO:0000313" key="1">
    <source>
        <dbReference type="EMBL" id="VDM58416.1"/>
    </source>
</evidence>
<gene>
    <name evidence="1" type="ORF">ACOC_LOCUS6831</name>
</gene>
<protein>
    <submittedName>
        <fullName evidence="1 3">Uncharacterized protein</fullName>
    </submittedName>
</protein>
<dbReference type="OrthoDB" id="5871179at2759"/>